<dbReference type="GO" id="GO:0030331">
    <property type="term" value="F:nuclear estrogen receptor binding"/>
    <property type="evidence" value="ECO:0007669"/>
    <property type="project" value="TreeGrafter"/>
</dbReference>
<dbReference type="EMBL" id="JAFNEN010000536">
    <property type="protein sequence ID" value="KAG8181092.1"/>
    <property type="molecule type" value="Genomic_DNA"/>
</dbReference>
<sequence>MDEDDPATEDWVVDCSDDELANEAKESGDMWEPTPSEIMTMYELLESKGVLEFEWQCPGRRSPSVNSTQSDLLEKGTASDEDNKAEAEPNEFDFDDEFAVDKPSPKISPRKRAQATSAQKRVARLDKVMFDIQRHRKLDELELKKDSPASASGSPRAKTPNDTKAS</sequence>
<name>A0AAV6U972_9ARAC</name>
<feature type="compositionally biased region" description="Basic and acidic residues" evidence="1">
    <location>
        <begin position="72"/>
        <end position="87"/>
    </location>
</feature>
<proteinExistence type="predicted"/>
<dbReference type="GO" id="GO:1902808">
    <property type="term" value="P:positive regulation of cell cycle G1/S phase transition"/>
    <property type="evidence" value="ECO:0007669"/>
    <property type="project" value="TreeGrafter"/>
</dbReference>
<gene>
    <name evidence="2" type="ORF">JTE90_016605</name>
</gene>
<dbReference type="PANTHER" id="PTHR28467:SF1">
    <property type="entry name" value="PAXIP1-ASSOCIATED GLUTAMATE-RICH PROTEIN 1"/>
    <property type="match status" value="1"/>
</dbReference>
<feature type="region of interest" description="Disordered" evidence="1">
    <location>
        <begin position="58"/>
        <end position="120"/>
    </location>
</feature>
<evidence type="ECO:0000313" key="3">
    <source>
        <dbReference type="Proteomes" id="UP000827092"/>
    </source>
</evidence>
<feature type="compositionally biased region" description="Acidic residues" evidence="1">
    <location>
        <begin position="88"/>
        <end position="98"/>
    </location>
</feature>
<reference evidence="2 3" key="1">
    <citation type="journal article" date="2022" name="Nat. Ecol. Evol.">
        <title>A masculinizing supergene underlies an exaggerated male reproductive morph in a spider.</title>
        <authorList>
            <person name="Hendrickx F."/>
            <person name="De Corte Z."/>
            <person name="Sonet G."/>
            <person name="Van Belleghem S.M."/>
            <person name="Kostlbacher S."/>
            <person name="Vangestel C."/>
        </authorList>
    </citation>
    <scope>NUCLEOTIDE SEQUENCE [LARGE SCALE GENOMIC DNA]</scope>
    <source>
        <strain evidence="2">W744_W776</strain>
    </source>
</reference>
<feature type="compositionally biased region" description="Acidic residues" evidence="1">
    <location>
        <begin position="1"/>
        <end position="21"/>
    </location>
</feature>
<dbReference type="PANTHER" id="PTHR28467">
    <property type="entry name" value="PAXIP1-ASSOCIATED GLUTAMATE-RICH PROTEIN 1"/>
    <property type="match status" value="1"/>
</dbReference>
<accession>A0AAV6U972</accession>
<evidence type="ECO:0000313" key="2">
    <source>
        <dbReference type="EMBL" id="KAG8181092.1"/>
    </source>
</evidence>
<evidence type="ECO:0008006" key="4">
    <source>
        <dbReference type="Google" id="ProtNLM"/>
    </source>
</evidence>
<feature type="compositionally biased region" description="Basic and acidic residues" evidence="1">
    <location>
        <begin position="136"/>
        <end position="147"/>
    </location>
</feature>
<organism evidence="2 3">
    <name type="scientific">Oedothorax gibbosus</name>
    <dbReference type="NCBI Taxonomy" id="931172"/>
    <lineage>
        <taxon>Eukaryota</taxon>
        <taxon>Metazoa</taxon>
        <taxon>Ecdysozoa</taxon>
        <taxon>Arthropoda</taxon>
        <taxon>Chelicerata</taxon>
        <taxon>Arachnida</taxon>
        <taxon>Araneae</taxon>
        <taxon>Araneomorphae</taxon>
        <taxon>Entelegynae</taxon>
        <taxon>Araneoidea</taxon>
        <taxon>Linyphiidae</taxon>
        <taxon>Erigoninae</taxon>
        <taxon>Oedothorax</taxon>
    </lineage>
</organism>
<evidence type="ECO:0000256" key="1">
    <source>
        <dbReference type="SAM" id="MobiDB-lite"/>
    </source>
</evidence>
<comment type="caution">
    <text evidence="2">The sequence shown here is derived from an EMBL/GenBank/DDBJ whole genome shotgun (WGS) entry which is preliminary data.</text>
</comment>
<protein>
    <recommendedName>
        <fullName evidence="4">PAXIP1-associated glutamate-rich protein 1</fullName>
    </recommendedName>
</protein>
<feature type="region of interest" description="Disordered" evidence="1">
    <location>
        <begin position="136"/>
        <end position="166"/>
    </location>
</feature>
<dbReference type="InterPro" id="IPR028213">
    <property type="entry name" value="PA1"/>
</dbReference>
<dbReference type="Proteomes" id="UP000827092">
    <property type="component" value="Unassembled WGS sequence"/>
</dbReference>
<dbReference type="GO" id="GO:0033148">
    <property type="term" value="P:positive regulation of intracellular estrogen receptor signaling pathway"/>
    <property type="evidence" value="ECO:0007669"/>
    <property type="project" value="TreeGrafter"/>
</dbReference>
<keyword evidence="3" id="KW-1185">Reference proteome</keyword>
<dbReference type="AlphaFoldDB" id="A0AAV6U972"/>
<dbReference type="Pfam" id="PF15364">
    <property type="entry name" value="PAXIP1_C"/>
    <property type="match status" value="1"/>
</dbReference>
<feature type="region of interest" description="Disordered" evidence="1">
    <location>
        <begin position="1"/>
        <end position="34"/>
    </location>
</feature>
<dbReference type="GO" id="GO:0044666">
    <property type="term" value="C:MLL3/4 complex"/>
    <property type="evidence" value="ECO:0007669"/>
    <property type="project" value="TreeGrafter"/>
</dbReference>